<proteinExistence type="predicted"/>
<dbReference type="PANTHER" id="PTHR43861:SF1">
    <property type="entry name" value="TRANS-ACONITATE 2-METHYLTRANSFERASE"/>
    <property type="match status" value="1"/>
</dbReference>
<name>A0A8J3C312_9ACTN</name>
<reference evidence="4" key="2">
    <citation type="submission" date="2020-09" db="EMBL/GenBank/DDBJ databases">
        <authorList>
            <person name="Sun Q."/>
            <person name="Zhou Y."/>
        </authorList>
    </citation>
    <scope>NUCLEOTIDE SEQUENCE</scope>
    <source>
        <strain evidence="4">CGMCC 4.7299</strain>
    </source>
</reference>
<dbReference type="CDD" id="cd02440">
    <property type="entry name" value="AdoMet_MTases"/>
    <property type="match status" value="1"/>
</dbReference>
<dbReference type="Proteomes" id="UP000656042">
    <property type="component" value="Unassembled WGS sequence"/>
</dbReference>
<dbReference type="InterPro" id="IPR029063">
    <property type="entry name" value="SAM-dependent_MTases_sf"/>
</dbReference>
<keyword evidence="1" id="KW-0489">Methyltransferase</keyword>
<evidence type="ECO:0000313" key="4">
    <source>
        <dbReference type="EMBL" id="GGL11247.1"/>
    </source>
</evidence>
<evidence type="ECO:0000256" key="1">
    <source>
        <dbReference type="ARBA" id="ARBA00022603"/>
    </source>
</evidence>
<dbReference type="SUPFAM" id="SSF53335">
    <property type="entry name" value="S-adenosyl-L-methionine-dependent methyltransferases"/>
    <property type="match status" value="1"/>
</dbReference>
<evidence type="ECO:0000256" key="2">
    <source>
        <dbReference type="ARBA" id="ARBA00022679"/>
    </source>
</evidence>
<dbReference type="RefSeq" id="WP_189081991.1">
    <property type="nucleotide sequence ID" value="NZ_BMMX01000036.1"/>
</dbReference>
<protein>
    <recommendedName>
        <fullName evidence="3">Methyltransferase domain-containing protein</fullName>
    </recommendedName>
</protein>
<evidence type="ECO:0000259" key="3">
    <source>
        <dbReference type="Pfam" id="PF13649"/>
    </source>
</evidence>
<keyword evidence="5" id="KW-1185">Reference proteome</keyword>
<gene>
    <name evidence="4" type="ORF">GCM10012284_52490</name>
</gene>
<dbReference type="Gene3D" id="3.40.50.150">
    <property type="entry name" value="Vaccinia Virus protein VP39"/>
    <property type="match status" value="1"/>
</dbReference>
<comment type="caution">
    <text evidence="4">The sequence shown here is derived from an EMBL/GenBank/DDBJ whole genome shotgun (WGS) entry which is preliminary data.</text>
</comment>
<dbReference type="AlphaFoldDB" id="A0A8J3C312"/>
<organism evidence="4 5">
    <name type="scientific">Mangrovihabitans endophyticus</name>
    <dbReference type="NCBI Taxonomy" id="1751298"/>
    <lineage>
        <taxon>Bacteria</taxon>
        <taxon>Bacillati</taxon>
        <taxon>Actinomycetota</taxon>
        <taxon>Actinomycetes</taxon>
        <taxon>Micromonosporales</taxon>
        <taxon>Micromonosporaceae</taxon>
        <taxon>Mangrovihabitans</taxon>
    </lineage>
</organism>
<evidence type="ECO:0000313" key="5">
    <source>
        <dbReference type="Proteomes" id="UP000656042"/>
    </source>
</evidence>
<dbReference type="Pfam" id="PF13649">
    <property type="entry name" value="Methyltransf_25"/>
    <property type="match status" value="1"/>
</dbReference>
<reference evidence="4" key="1">
    <citation type="journal article" date="2014" name="Int. J. Syst. Evol. Microbiol.">
        <title>Complete genome sequence of Corynebacterium casei LMG S-19264T (=DSM 44701T), isolated from a smear-ripened cheese.</title>
        <authorList>
            <consortium name="US DOE Joint Genome Institute (JGI-PGF)"/>
            <person name="Walter F."/>
            <person name="Albersmeier A."/>
            <person name="Kalinowski J."/>
            <person name="Ruckert C."/>
        </authorList>
    </citation>
    <scope>NUCLEOTIDE SEQUENCE</scope>
    <source>
        <strain evidence="4">CGMCC 4.7299</strain>
    </source>
</reference>
<keyword evidence="2" id="KW-0808">Transferase</keyword>
<dbReference type="InterPro" id="IPR041698">
    <property type="entry name" value="Methyltransf_25"/>
</dbReference>
<feature type="domain" description="Methyltransferase" evidence="3">
    <location>
        <begin position="56"/>
        <end position="152"/>
    </location>
</feature>
<sequence length="287" mass="31888">MASDHHHHRHDTVAHHHDADEHLGDLLDLDAEVMQEHLSEATAWIDQHAARPVRQIIDLGCGTGAGTFALLRRFPDAEVTAVDASPDMLRRLLDKAHRLDMADRVHTVHADLDATWPDTGPADLAWASGSLHHLGDPDRVLAHVRAILRPAGLLAAVELSGFPYFLPADTDDGRLEQRWHAAADAERAERLPHIGDDWPARFARAGFTPRSERTFAIALTAPLPPAAPRYAEATLRRIRSGLAVRRLGTEDAQRLDALLDETNPQGVRRRTDLSVRSERLAWLVERT</sequence>
<accession>A0A8J3C312</accession>
<dbReference type="PANTHER" id="PTHR43861">
    <property type="entry name" value="TRANS-ACONITATE 2-METHYLTRANSFERASE-RELATED"/>
    <property type="match status" value="1"/>
</dbReference>
<dbReference type="EMBL" id="BMMX01000036">
    <property type="protein sequence ID" value="GGL11247.1"/>
    <property type="molecule type" value="Genomic_DNA"/>
</dbReference>